<evidence type="ECO:0000313" key="3">
    <source>
        <dbReference type="Proteomes" id="UP001295423"/>
    </source>
</evidence>
<keyword evidence="1" id="KW-1133">Transmembrane helix</keyword>
<accession>A0AAD2FQR9</accession>
<proteinExistence type="predicted"/>
<protein>
    <submittedName>
        <fullName evidence="2">Uncharacterized protein</fullName>
    </submittedName>
</protein>
<feature type="transmembrane region" description="Helical" evidence="1">
    <location>
        <begin position="50"/>
        <end position="67"/>
    </location>
</feature>
<evidence type="ECO:0000313" key="2">
    <source>
        <dbReference type="EMBL" id="CAJ1949755.1"/>
    </source>
</evidence>
<name>A0AAD2FQR9_9STRA</name>
<gene>
    <name evidence="2" type="ORF">CYCCA115_LOCUS12256</name>
</gene>
<keyword evidence="1" id="KW-0812">Transmembrane</keyword>
<keyword evidence="3" id="KW-1185">Reference proteome</keyword>
<sequence length="128" mass="13508">MVLPLAAAAARRRVGGVISSQVQRRTMAGGPAKEWEGIDKVVRGVFPGDHQLALAIMGGYTGLFLIFKMKSAMSGTKEEEKPVVVSSGADTGAGIPAIGTPEFDNFLDSEAFVKLLDSEEQLTKALAE</sequence>
<dbReference type="Proteomes" id="UP001295423">
    <property type="component" value="Unassembled WGS sequence"/>
</dbReference>
<comment type="caution">
    <text evidence="2">The sequence shown here is derived from an EMBL/GenBank/DDBJ whole genome shotgun (WGS) entry which is preliminary data.</text>
</comment>
<organism evidence="2 3">
    <name type="scientific">Cylindrotheca closterium</name>
    <dbReference type="NCBI Taxonomy" id="2856"/>
    <lineage>
        <taxon>Eukaryota</taxon>
        <taxon>Sar</taxon>
        <taxon>Stramenopiles</taxon>
        <taxon>Ochrophyta</taxon>
        <taxon>Bacillariophyta</taxon>
        <taxon>Bacillariophyceae</taxon>
        <taxon>Bacillariophycidae</taxon>
        <taxon>Bacillariales</taxon>
        <taxon>Bacillariaceae</taxon>
        <taxon>Cylindrotheca</taxon>
    </lineage>
</organism>
<keyword evidence="1" id="KW-0472">Membrane</keyword>
<evidence type="ECO:0000256" key="1">
    <source>
        <dbReference type="SAM" id="Phobius"/>
    </source>
</evidence>
<dbReference type="EMBL" id="CAKOGP040001758">
    <property type="protein sequence ID" value="CAJ1949755.1"/>
    <property type="molecule type" value="Genomic_DNA"/>
</dbReference>
<dbReference type="AlphaFoldDB" id="A0AAD2FQR9"/>
<reference evidence="2" key="1">
    <citation type="submission" date="2023-08" db="EMBL/GenBank/DDBJ databases">
        <authorList>
            <person name="Audoor S."/>
            <person name="Bilcke G."/>
        </authorList>
    </citation>
    <scope>NUCLEOTIDE SEQUENCE</scope>
</reference>